<proteinExistence type="inferred from homology"/>
<gene>
    <name evidence="9" type="primary">mreC</name>
    <name evidence="9" type="ORF">MOMUL_19780</name>
</gene>
<dbReference type="RefSeq" id="WP_062284499.1">
    <property type="nucleotide sequence ID" value="NZ_LTBC01000007.1"/>
</dbReference>
<dbReference type="InterPro" id="IPR042177">
    <property type="entry name" value="Cell/Rod_1"/>
</dbReference>
<evidence type="ECO:0000256" key="1">
    <source>
        <dbReference type="ARBA" id="ARBA00009369"/>
    </source>
</evidence>
<evidence type="ECO:0000256" key="7">
    <source>
        <dbReference type="SAM" id="MobiDB-lite"/>
    </source>
</evidence>
<dbReference type="AlphaFoldDB" id="A0A151AW06"/>
<dbReference type="PANTHER" id="PTHR34138">
    <property type="entry name" value="CELL SHAPE-DETERMINING PROTEIN MREC"/>
    <property type="match status" value="1"/>
</dbReference>
<dbReference type="OrthoDB" id="9792313at2"/>
<name>A0A151AW06_9FIRM</name>
<dbReference type="PATRIC" id="fig|1122241.3.peg.2106"/>
<dbReference type="GO" id="GO:0005886">
    <property type="term" value="C:plasma membrane"/>
    <property type="evidence" value="ECO:0007669"/>
    <property type="project" value="TreeGrafter"/>
</dbReference>
<dbReference type="PIRSF" id="PIRSF038471">
    <property type="entry name" value="MreC"/>
    <property type="match status" value="1"/>
</dbReference>
<dbReference type="InterPro" id="IPR007221">
    <property type="entry name" value="MreC"/>
</dbReference>
<dbReference type="GO" id="GO:0008360">
    <property type="term" value="P:regulation of cell shape"/>
    <property type="evidence" value="ECO:0007669"/>
    <property type="project" value="UniProtKB-KW"/>
</dbReference>
<evidence type="ECO:0000256" key="5">
    <source>
        <dbReference type="PIRNR" id="PIRNR038471"/>
    </source>
</evidence>
<evidence type="ECO:0000313" key="10">
    <source>
        <dbReference type="Proteomes" id="UP000075670"/>
    </source>
</evidence>
<protein>
    <recommendedName>
        <fullName evidence="2 5">Cell shape-determining protein MreC</fullName>
    </recommendedName>
    <alternativeName>
        <fullName evidence="4 5">Cell shape protein MreC</fullName>
    </alternativeName>
</protein>
<evidence type="ECO:0000313" key="9">
    <source>
        <dbReference type="EMBL" id="KYH31835.1"/>
    </source>
</evidence>
<dbReference type="NCBIfam" id="TIGR00219">
    <property type="entry name" value="mreC"/>
    <property type="match status" value="1"/>
</dbReference>
<evidence type="ECO:0000256" key="6">
    <source>
        <dbReference type="SAM" id="Coils"/>
    </source>
</evidence>
<dbReference type="Proteomes" id="UP000075670">
    <property type="component" value="Unassembled WGS sequence"/>
</dbReference>
<dbReference type="Pfam" id="PF04085">
    <property type="entry name" value="MreC"/>
    <property type="match status" value="1"/>
</dbReference>
<dbReference type="Gene3D" id="2.40.10.340">
    <property type="entry name" value="Rod shape-determining protein MreC, domain 1"/>
    <property type="match status" value="1"/>
</dbReference>
<accession>A0A151AW06</accession>
<feature type="region of interest" description="Disordered" evidence="7">
    <location>
        <begin position="283"/>
        <end position="304"/>
    </location>
</feature>
<feature type="coiled-coil region" evidence="6">
    <location>
        <begin position="70"/>
        <end position="114"/>
    </location>
</feature>
<keyword evidence="10" id="KW-1185">Reference proteome</keyword>
<evidence type="ECO:0000256" key="2">
    <source>
        <dbReference type="ARBA" id="ARBA00013855"/>
    </source>
</evidence>
<evidence type="ECO:0000256" key="3">
    <source>
        <dbReference type="ARBA" id="ARBA00022960"/>
    </source>
</evidence>
<dbReference type="EMBL" id="LTBC01000007">
    <property type="protein sequence ID" value="KYH31835.1"/>
    <property type="molecule type" value="Genomic_DNA"/>
</dbReference>
<organism evidence="9 10">
    <name type="scientific">Moorella mulderi DSM 14980</name>
    <dbReference type="NCBI Taxonomy" id="1122241"/>
    <lineage>
        <taxon>Bacteria</taxon>
        <taxon>Bacillati</taxon>
        <taxon>Bacillota</taxon>
        <taxon>Clostridia</taxon>
        <taxon>Neomoorellales</taxon>
        <taxon>Neomoorellaceae</taxon>
        <taxon>Neomoorella</taxon>
    </lineage>
</organism>
<dbReference type="InterPro" id="IPR055342">
    <property type="entry name" value="MreC_beta-barrel_core"/>
</dbReference>
<dbReference type="PANTHER" id="PTHR34138:SF1">
    <property type="entry name" value="CELL SHAPE-DETERMINING PROTEIN MREC"/>
    <property type="match status" value="1"/>
</dbReference>
<evidence type="ECO:0000259" key="8">
    <source>
        <dbReference type="Pfam" id="PF04085"/>
    </source>
</evidence>
<comment type="caution">
    <text evidence="9">The sequence shown here is derived from an EMBL/GenBank/DDBJ whole genome shotgun (WGS) entry which is preliminary data.</text>
</comment>
<comment type="similarity">
    <text evidence="1 5">Belongs to the MreC family.</text>
</comment>
<evidence type="ECO:0000256" key="4">
    <source>
        <dbReference type="ARBA" id="ARBA00032089"/>
    </source>
</evidence>
<keyword evidence="6" id="KW-0175">Coiled coil</keyword>
<comment type="function">
    <text evidence="5">Involved in formation and maintenance of cell shape.</text>
</comment>
<feature type="domain" description="Rod shape-determining protein MreC beta-barrel core" evidence="8">
    <location>
        <begin position="125"/>
        <end position="272"/>
    </location>
</feature>
<sequence length="304" mass="32742">MGSHRRKLVTPLILLLAALSFYVIMRWTALERGHLSILEGGLRDALAPAERGITLVVNKTGAWLAAIRDYSRLQAENQALKQEIAALKAANIQLEEYRQENNRLRNLLKFTEANRNAFDFAVAPVIGRNPSNWYHTLILGLGSRAGLQKDQVVVTSQGVVGRIIAVTPRTAEVLLILDREGALGGMVQVNRTPGIVEGSPDYRGYLQMIHIARDAPVMENQVVVTSGLGGIFPKGLLLGTVVKVLPEPDGLMKRAIIQPAVDFDRLEEVLVITRIKGGIEDAVPGAGAPGAGRTHPGGNPAAGP</sequence>
<dbReference type="InterPro" id="IPR042175">
    <property type="entry name" value="Cell/Rod_MreC_2"/>
</dbReference>
<reference evidence="9 10" key="1">
    <citation type="submission" date="2016-02" db="EMBL/GenBank/DDBJ databases">
        <title>Genome sequence of Moorella mulderi DSM 14980.</title>
        <authorList>
            <person name="Poehlein A."/>
            <person name="Daniel R."/>
        </authorList>
    </citation>
    <scope>NUCLEOTIDE SEQUENCE [LARGE SCALE GENOMIC DNA]</scope>
    <source>
        <strain evidence="9 10">DSM 14980</strain>
    </source>
</reference>
<keyword evidence="3 5" id="KW-0133">Cell shape</keyword>
<dbReference type="Gene3D" id="2.40.10.350">
    <property type="entry name" value="Rod shape-determining protein MreC, domain 2"/>
    <property type="match status" value="1"/>
</dbReference>